<dbReference type="PANTHER" id="PTHR13222:SF1">
    <property type="entry name" value="RB1-INDUCIBLE COILED-COIL PROTEIN 1"/>
    <property type="match status" value="1"/>
</dbReference>
<name>A0ABR3JX28_9AGAR</name>
<comment type="caution">
    <text evidence="11">The sequence shown here is derived from an EMBL/GenBank/DDBJ whole genome shotgun (WGS) entry which is preliminary data.</text>
</comment>
<feature type="region of interest" description="Disordered" evidence="8">
    <location>
        <begin position="1037"/>
        <end position="1201"/>
    </location>
</feature>
<evidence type="ECO:0000256" key="1">
    <source>
        <dbReference type="ARBA" id="ARBA00009729"/>
    </source>
</evidence>
<evidence type="ECO:0000256" key="5">
    <source>
        <dbReference type="ARBA" id="ARBA00023054"/>
    </source>
</evidence>
<feature type="coiled-coil region" evidence="7">
    <location>
        <begin position="531"/>
        <end position="611"/>
    </location>
</feature>
<keyword evidence="6" id="KW-0926">Vacuole</keyword>
<evidence type="ECO:0000256" key="3">
    <source>
        <dbReference type="ARBA" id="ARBA00022927"/>
    </source>
</evidence>
<feature type="compositionally biased region" description="Basic and acidic residues" evidence="8">
    <location>
        <begin position="1335"/>
        <end position="1352"/>
    </location>
</feature>
<evidence type="ECO:0000259" key="10">
    <source>
        <dbReference type="Pfam" id="PF10377"/>
    </source>
</evidence>
<dbReference type="InterPro" id="IPR045326">
    <property type="entry name" value="ATG17-like_dom"/>
</dbReference>
<feature type="compositionally biased region" description="Pro residues" evidence="8">
    <location>
        <begin position="1137"/>
        <end position="1155"/>
    </location>
</feature>
<feature type="compositionally biased region" description="Polar residues" evidence="8">
    <location>
        <begin position="1240"/>
        <end position="1252"/>
    </location>
</feature>
<evidence type="ECO:0000256" key="4">
    <source>
        <dbReference type="ARBA" id="ARBA00023006"/>
    </source>
</evidence>
<gene>
    <name evidence="11" type="ORF">HGRIS_011381</name>
</gene>
<feature type="coiled-coil region" evidence="7">
    <location>
        <begin position="764"/>
        <end position="805"/>
    </location>
</feature>
<feature type="domain" description="Autophagy protein ATG17-like" evidence="9">
    <location>
        <begin position="113"/>
        <end position="425"/>
    </location>
</feature>
<keyword evidence="2 6" id="KW-0813">Transport</keyword>
<evidence type="ECO:0000256" key="8">
    <source>
        <dbReference type="SAM" id="MobiDB-lite"/>
    </source>
</evidence>
<keyword evidence="6" id="KW-0472">Membrane</keyword>
<feature type="region of interest" description="Disordered" evidence="8">
    <location>
        <begin position="1314"/>
        <end position="1352"/>
    </location>
</feature>
<proteinExistence type="inferred from homology"/>
<keyword evidence="4 6" id="KW-0072">Autophagy</keyword>
<evidence type="ECO:0000313" key="12">
    <source>
        <dbReference type="Proteomes" id="UP001556367"/>
    </source>
</evidence>
<dbReference type="Pfam" id="PF04108">
    <property type="entry name" value="ATG17_like"/>
    <property type="match status" value="1"/>
</dbReference>
<feature type="compositionally biased region" description="Polar residues" evidence="8">
    <location>
        <begin position="1083"/>
        <end position="1110"/>
    </location>
</feature>
<dbReference type="Proteomes" id="UP001556367">
    <property type="component" value="Unassembled WGS sequence"/>
</dbReference>
<accession>A0ABR3JX28</accession>
<dbReference type="PANTHER" id="PTHR13222">
    <property type="entry name" value="RB1-INDUCIBLE COILED-COIL"/>
    <property type="match status" value="1"/>
</dbReference>
<keyword evidence="5 7" id="KW-0175">Coiled coil</keyword>
<dbReference type="InterPro" id="IPR040040">
    <property type="entry name" value="ATG11"/>
</dbReference>
<comment type="subunit">
    <text evidence="6">Homodimer.</text>
</comment>
<evidence type="ECO:0000256" key="6">
    <source>
        <dbReference type="RuleBase" id="RU367075"/>
    </source>
</evidence>
<keyword evidence="12" id="KW-1185">Reference proteome</keyword>
<reference evidence="12" key="1">
    <citation type="submission" date="2024-06" db="EMBL/GenBank/DDBJ databases">
        <title>Multi-omics analyses provide insights into the biosynthesis of the anticancer antibiotic pleurotin in Hohenbuehelia grisea.</title>
        <authorList>
            <person name="Weaver J.A."/>
            <person name="Alberti F."/>
        </authorList>
    </citation>
    <scope>NUCLEOTIDE SEQUENCE [LARGE SCALE GENOMIC DNA]</scope>
    <source>
        <strain evidence="12">T-177</strain>
    </source>
</reference>
<evidence type="ECO:0000259" key="9">
    <source>
        <dbReference type="Pfam" id="PF04108"/>
    </source>
</evidence>
<evidence type="ECO:0000313" key="11">
    <source>
        <dbReference type="EMBL" id="KAL0959683.1"/>
    </source>
</evidence>
<dbReference type="EMBL" id="JASNQZ010000002">
    <property type="protein sequence ID" value="KAL0959683.1"/>
    <property type="molecule type" value="Genomic_DNA"/>
</dbReference>
<dbReference type="InterPro" id="IPR019460">
    <property type="entry name" value="Atg11_C"/>
</dbReference>
<feature type="compositionally biased region" description="Polar residues" evidence="8">
    <location>
        <begin position="1215"/>
        <end position="1226"/>
    </location>
</feature>
<feature type="compositionally biased region" description="Low complexity" evidence="8">
    <location>
        <begin position="1262"/>
        <end position="1279"/>
    </location>
</feature>
<feature type="domain" description="Autophagy-related protein 11 C-terminal" evidence="10">
    <location>
        <begin position="924"/>
        <end position="1032"/>
    </location>
</feature>
<keyword evidence="3 6" id="KW-0653">Protein transport</keyword>
<protein>
    <recommendedName>
        <fullName evidence="6">Autophagy-related protein 11</fullName>
    </recommendedName>
</protein>
<feature type="coiled-coil region" evidence="7">
    <location>
        <begin position="679"/>
        <end position="723"/>
    </location>
</feature>
<comment type="subcellular location">
    <subcellularLocation>
        <location evidence="6">Preautophagosomal structure membrane</location>
        <topology evidence="6">Peripheral membrane protein</topology>
    </subcellularLocation>
    <subcellularLocation>
        <location evidence="6">Vacuole membrane</location>
        <topology evidence="6">Peripheral membrane protein</topology>
    </subcellularLocation>
    <text evidence="6">During pexophagy, accumulates in the vacuolar membrane region, where the peroxisomes contact the vacuole.</text>
</comment>
<sequence>MIQICRAEDGQVFRTSATLRDIERIGSLELFIHQETGIDQEAVLAYLSDGRRLLNANLRELAGVHDQSIFVFNKHYLDFDIEDVLRELRLEAPLQPPIEESIAATPPFRPTQLASSYLSTAHTHHEHINHILLTLHYQHEAIRIASNSLDLNVLNIVDAFEGVAIGSRRELEKQATLLAGVEADLEIINRVNIHIEFLSPGVRKAIQGGDKPRTLGDYVSNIKMKQVAETCARTHEDLRDRFIQTEQSVAHLTEGTGQARSLLANTQTLENAEACHRRAQILYDKISEAAARLENPIPEADTVLQDLKQLDTELRNEVRFIADSKNEYTEHCVALLQRISGLNNELVQLPGTLANLQTSFRNKTSFTHIQRLHNMLYAYGATVIEIVRRKEFSQFFNQRAQSILEVMAKLSASEKKRRQVYRGEVHGQLPFEAKGMDDPVPTLDFSSSATAEFTYSLEREDVDGLLRVLADLEQHSRSTNDAIALGAIAECRASLEKLIIKMDSLESGFDRIAERSLLSASRLSSSRRRSLEADEQAYRDLQGELQAAQQAKTEQEALFLSERQALQAEITRLQSDLGQLDSTGSEERARADRLERELHQARAQAEGEASARRIMEDRHNQLTGHVESQRKALATALAEATEHARAGEVARQELAQIRAEFEDVKTLEARNSAKIASLLEEQSINLRKLEEARARGEDLEVQIQAARAESEDVNSVLKDAAREKDRLLKAQASEHDRIMRDHIAEADGDRAVLEQRFHELSAIQEDTERQLKDARADVEVANADAVGLREELQRVEHELREARHVERILRDDLSTGRVSQSDFEQRLENSSRLIAQILDVALAFRVSHVKAMSIAQAVTAPPGSVPKQTTSLAESAFGPSLRHSIIGQPDEPSPIDPSDPPTALEALRAFDHDHFLEVIGKTGSTIRKWQKQCKEYRERAKGKISFRNFAKGDLALFLPTRNSISKPWAAFNVSFPHYFLKATGRLAEQLKTREWIVARITSITECVVDRNDPSSNPYGLGEGVKYYMLEVEDWTQQSQQNKRKVSSRRQSNDRDAQETPIASSPPEIPPVPHQTEVEDTFRVTRSPNSHLFPTRTRTNSSPTAGPSSLSRLLAQAPPDSTPLDPIPPSPSRSQTPSPIPVQEPTASSPPPPPSSPSHHTGSAPQHVPTMPSPLRPGSRSSRLSTTSKLSSARLPLGHASTGSISIIKAAPTTALTEQPIASSPSSGDIEPFRSPVTPSPDGSASEGMSNFLNRRRTTSFNVASTSSSPTVTAKNAAPGVVGGAGPRSSLTASGTLASLASSWGVAFGRRKRDSLVAADSSRPSTSHGRSQSQSGDRERPPLDSARELLKRF</sequence>
<feature type="region of interest" description="Disordered" evidence="8">
    <location>
        <begin position="1215"/>
        <end position="1290"/>
    </location>
</feature>
<evidence type="ECO:0000256" key="7">
    <source>
        <dbReference type="SAM" id="Coils"/>
    </source>
</evidence>
<comment type="similarity">
    <text evidence="1 6">Belongs to the ATG11 family.</text>
</comment>
<organism evidence="11 12">
    <name type="scientific">Hohenbuehelia grisea</name>
    <dbReference type="NCBI Taxonomy" id="104357"/>
    <lineage>
        <taxon>Eukaryota</taxon>
        <taxon>Fungi</taxon>
        <taxon>Dikarya</taxon>
        <taxon>Basidiomycota</taxon>
        <taxon>Agaricomycotina</taxon>
        <taxon>Agaricomycetes</taxon>
        <taxon>Agaricomycetidae</taxon>
        <taxon>Agaricales</taxon>
        <taxon>Pleurotineae</taxon>
        <taxon>Pleurotaceae</taxon>
        <taxon>Hohenbuehelia</taxon>
    </lineage>
</organism>
<dbReference type="Pfam" id="PF10377">
    <property type="entry name" value="ATG11"/>
    <property type="match status" value="1"/>
</dbReference>
<comment type="function">
    <text evidence="6">Involved in cytoplasm to vacuole transport (Cvt), pexophagy, mitophagy and nucleophagy. Recruits mitochondria for their selective degradation via autophagy (mitophagy) during starvation. Works as scaffold proteins that recruit ATG proteins to the pre-autophagosome (PAS), the site of vesicle/autophagosome formation. Required for the Cvt vesicles completion.</text>
</comment>
<evidence type="ECO:0000256" key="2">
    <source>
        <dbReference type="ARBA" id="ARBA00022448"/>
    </source>
</evidence>
<feature type="compositionally biased region" description="Polar residues" evidence="8">
    <location>
        <begin position="1321"/>
        <end position="1334"/>
    </location>
</feature>
<feature type="compositionally biased region" description="Low complexity" evidence="8">
    <location>
        <begin position="1175"/>
        <end position="1191"/>
    </location>
</feature>